<evidence type="ECO:0000256" key="1">
    <source>
        <dbReference type="SAM" id="MobiDB-lite"/>
    </source>
</evidence>
<proteinExistence type="predicted"/>
<dbReference type="Gene3D" id="1.10.472.10">
    <property type="entry name" value="Cyclin-like"/>
    <property type="match status" value="2"/>
</dbReference>
<dbReference type="GeneID" id="37272311"/>
<feature type="domain" description="Cyclin-like" evidence="2">
    <location>
        <begin position="37"/>
        <end position="164"/>
    </location>
</feature>
<organism evidence="3 4">
    <name type="scientific">Tilletiopsis washingtonensis</name>
    <dbReference type="NCBI Taxonomy" id="58919"/>
    <lineage>
        <taxon>Eukaryota</taxon>
        <taxon>Fungi</taxon>
        <taxon>Dikarya</taxon>
        <taxon>Basidiomycota</taxon>
        <taxon>Ustilaginomycotina</taxon>
        <taxon>Exobasidiomycetes</taxon>
        <taxon>Entylomatales</taxon>
        <taxon>Entylomatales incertae sedis</taxon>
        <taxon>Tilletiopsis</taxon>
    </lineage>
</organism>
<evidence type="ECO:0000313" key="4">
    <source>
        <dbReference type="Proteomes" id="UP000245946"/>
    </source>
</evidence>
<dbReference type="Proteomes" id="UP000245946">
    <property type="component" value="Unassembled WGS sequence"/>
</dbReference>
<sequence>MSLLNPLASAAQASHSPSRADGIPRALEDELRVWGCRLIQDAGTLLRLPQAVMASAQLLFQRFWYVSSFRDFSTREIVPGVLFLASKLEESPVRIRDLLNVMSYLLARASHASSMSPSSRSLELPRAPGKPASSRFSHAPVGYFDASFYEAKDALVVAEMQVLKRLGFNTSLSLPYATLVNYLQMLGATGGERWDGFAQRCWGTLNDALQTPVYCLFAPHVLAAASIYYNLLHAPGPAEKRPALPLDPPWWALLDVTEAELRCVCAHIAWLYHPSGGGRVRDEH</sequence>
<gene>
    <name evidence="3" type="ORF">FA09DRAFT_346718</name>
</gene>
<evidence type="ECO:0000259" key="2">
    <source>
        <dbReference type="SMART" id="SM00385"/>
    </source>
</evidence>
<feature type="region of interest" description="Disordered" evidence="1">
    <location>
        <begin position="1"/>
        <end position="21"/>
    </location>
</feature>
<keyword evidence="4" id="KW-1185">Reference proteome</keyword>
<protein>
    <submittedName>
        <fullName evidence="3">Cyclin-like protein</fullName>
    </submittedName>
</protein>
<dbReference type="GO" id="GO:0016538">
    <property type="term" value="F:cyclin-dependent protein serine/threonine kinase regulator activity"/>
    <property type="evidence" value="ECO:0007669"/>
    <property type="project" value="InterPro"/>
</dbReference>
<dbReference type="OrthoDB" id="10264655at2759"/>
<dbReference type="InterPro" id="IPR013763">
    <property type="entry name" value="Cyclin-like_dom"/>
</dbReference>
<dbReference type="STRING" id="58919.A0A316Z8E6"/>
<dbReference type="EMBL" id="KZ819299">
    <property type="protein sequence ID" value="PWN96443.1"/>
    <property type="molecule type" value="Genomic_DNA"/>
</dbReference>
<dbReference type="SUPFAM" id="SSF47954">
    <property type="entry name" value="Cyclin-like"/>
    <property type="match status" value="2"/>
</dbReference>
<dbReference type="PANTHER" id="PTHR10026">
    <property type="entry name" value="CYCLIN"/>
    <property type="match status" value="1"/>
</dbReference>
<dbReference type="CDD" id="cd20532">
    <property type="entry name" value="CYCLIN_CCNL_rpt1"/>
    <property type="match status" value="1"/>
</dbReference>
<reference evidence="3 4" key="1">
    <citation type="journal article" date="2018" name="Mol. Biol. Evol.">
        <title>Broad Genomic Sampling Reveals a Smut Pathogenic Ancestry of the Fungal Clade Ustilaginomycotina.</title>
        <authorList>
            <person name="Kijpornyongpan T."/>
            <person name="Mondo S.J."/>
            <person name="Barry K."/>
            <person name="Sandor L."/>
            <person name="Lee J."/>
            <person name="Lipzen A."/>
            <person name="Pangilinan J."/>
            <person name="LaButti K."/>
            <person name="Hainaut M."/>
            <person name="Henrissat B."/>
            <person name="Grigoriev I.V."/>
            <person name="Spatafora J.W."/>
            <person name="Aime M.C."/>
        </authorList>
    </citation>
    <scope>NUCLEOTIDE SEQUENCE [LARGE SCALE GENOMIC DNA]</scope>
    <source>
        <strain evidence="3 4">MCA 4186</strain>
    </source>
</reference>
<dbReference type="PIRSF" id="PIRSF036580">
    <property type="entry name" value="Cyclin_L"/>
    <property type="match status" value="1"/>
</dbReference>
<dbReference type="InterPro" id="IPR043198">
    <property type="entry name" value="Cyclin/Ssn8"/>
</dbReference>
<evidence type="ECO:0000313" key="3">
    <source>
        <dbReference type="EMBL" id="PWN96443.1"/>
    </source>
</evidence>
<dbReference type="AlphaFoldDB" id="A0A316Z8E6"/>
<dbReference type="GO" id="GO:0006357">
    <property type="term" value="P:regulation of transcription by RNA polymerase II"/>
    <property type="evidence" value="ECO:0007669"/>
    <property type="project" value="InterPro"/>
</dbReference>
<name>A0A316Z8E6_9BASI</name>
<accession>A0A316Z8E6</accession>
<dbReference type="SMART" id="SM00385">
    <property type="entry name" value="CYCLIN"/>
    <property type="match status" value="1"/>
</dbReference>
<dbReference type="InterPro" id="IPR036915">
    <property type="entry name" value="Cyclin-like_sf"/>
</dbReference>
<dbReference type="RefSeq" id="XP_025596722.1">
    <property type="nucleotide sequence ID" value="XM_025744767.1"/>
</dbReference>
<feature type="non-terminal residue" evidence="3">
    <location>
        <position position="284"/>
    </location>
</feature>